<keyword evidence="10" id="KW-1185">Reference proteome</keyword>
<dbReference type="InterPro" id="IPR033985">
    <property type="entry name" value="SusD-like_N"/>
</dbReference>
<sequence length="597" mass="68202">MRNLKYFFSLLLLALTTIGCESFLDPGSVSVSDLEAVFSNTDDARKATNSIYRHFNEDAFRSRLSTNMMGCTDIVHAGGTSEGDRYQIWRLNASSSNSDLATVWETAYKAIRDCNIVIEGVQNSELMERGTVLEKQTMHNFLGEAVTIKAYWYSMLIYFWGDVPFMNEAPKAGVEFNLPKTDRNEILESLIDDLMEVEEHMAWADALPYGIEQANREYCLGMIARLALQRGGWFLKPDMTMARASDYLDFYTIARDYSKKLIELKDRALPTDYRQVFMNQCKFISPVNDDVLFEVPFPIGRGDVGWNIGIRVDAGTHPYGGGQNYMAMSPSYYYSFDQKDKRLEVTCCLYTINGSFEKELVSRGNMNISQGKWSRHFLDTPPGQASDKGTGINWPMLRYADVLLMFAEAENELNGPTAEAQAALRRVRERAFEAQDWSTMVDEYISTVSAGKERFFEALVDERSWELGGELVRKTDLIRWNLYGQKVQQAVTDIKRICDEVQAGTSTLPADFYTRTDDSGELIIFNTHEQVSFNPDPELWSRQDWLIKLYDEDNGTYAEWITRDWANYVHPVRYIFPIPIGAISASEGKLDNNGYNF</sequence>
<gene>
    <name evidence="9" type="ORF">PEDI_47880</name>
</gene>
<organism evidence="9 10">
    <name type="scientific">Persicobacter diffluens</name>
    <dbReference type="NCBI Taxonomy" id="981"/>
    <lineage>
        <taxon>Bacteria</taxon>
        <taxon>Pseudomonadati</taxon>
        <taxon>Bacteroidota</taxon>
        <taxon>Cytophagia</taxon>
        <taxon>Cytophagales</taxon>
        <taxon>Persicobacteraceae</taxon>
        <taxon>Persicobacter</taxon>
    </lineage>
</organism>
<comment type="similarity">
    <text evidence="2">Belongs to the SusD family.</text>
</comment>
<evidence type="ECO:0000256" key="2">
    <source>
        <dbReference type="ARBA" id="ARBA00006275"/>
    </source>
</evidence>
<dbReference type="GO" id="GO:0009279">
    <property type="term" value="C:cell outer membrane"/>
    <property type="evidence" value="ECO:0007669"/>
    <property type="project" value="UniProtKB-SubCell"/>
</dbReference>
<comment type="subcellular location">
    <subcellularLocation>
        <location evidence="1">Cell outer membrane</location>
    </subcellularLocation>
</comment>
<proteinExistence type="inferred from homology"/>
<dbReference type="SUPFAM" id="SSF48452">
    <property type="entry name" value="TPR-like"/>
    <property type="match status" value="1"/>
</dbReference>
<dbReference type="Pfam" id="PF14322">
    <property type="entry name" value="SusD-like_3"/>
    <property type="match status" value="1"/>
</dbReference>
<dbReference type="PROSITE" id="PS51257">
    <property type="entry name" value="PROKAR_LIPOPROTEIN"/>
    <property type="match status" value="1"/>
</dbReference>
<evidence type="ECO:0000256" key="1">
    <source>
        <dbReference type="ARBA" id="ARBA00004442"/>
    </source>
</evidence>
<keyword evidence="4" id="KW-0472">Membrane</keyword>
<name>A0AAN4W215_9BACT</name>
<evidence type="ECO:0000256" key="3">
    <source>
        <dbReference type="ARBA" id="ARBA00022729"/>
    </source>
</evidence>
<protein>
    <submittedName>
        <fullName evidence="9">Starch-binding protein</fullName>
    </submittedName>
</protein>
<feature type="domain" description="SusD-like N-terminal" evidence="8">
    <location>
        <begin position="93"/>
        <end position="194"/>
    </location>
</feature>
<evidence type="ECO:0000259" key="7">
    <source>
        <dbReference type="Pfam" id="PF07980"/>
    </source>
</evidence>
<evidence type="ECO:0000259" key="8">
    <source>
        <dbReference type="Pfam" id="PF14322"/>
    </source>
</evidence>
<evidence type="ECO:0000313" key="9">
    <source>
        <dbReference type="EMBL" id="GJM64236.1"/>
    </source>
</evidence>
<feature type="signal peptide" evidence="6">
    <location>
        <begin position="1"/>
        <end position="19"/>
    </location>
</feature>
<evidence type="ECO:0000256" key="6">
    <source>
        <dbReference type="SAM" id="SignalP"/>
    </source>
</evidence>
<dbReference type="InterPro" id="IPR012944">
    <property type="entry name" value="SusD_RagB_dom"/>
</dbReference>
<dbReference type="Pfam" id="PF07980">
    <property type="entry name" value="SusD_RagB"/>
    <property type="match status" value="1"/>
</dbReference>
<keyword evidence="5" id="KW-0998">Cell outer membrane</keyword>
<keyword evidence="3 6" id="KW-0732">Signal</keyword>
<evidence type="ECO:0000313" key="10">
    <source>
        <dbReference type="Proteomes" id="UP001310022"/>
    </source>
</evidence>
<evidence type="ECO:0000256" key="5">
    <source>
        <dbReference type="ARBA" id="ARBA00023237"/>
    </source>
</evidence>
<dbReference type="Gene3D" id="1.25.40.390">
    <property type="match status" value="1"/>
</dbReference>
<reference evidence="9 10" key="1">
    <citation type="submission" date="2021-12" db="EMBL/GenBank/DDBJ databases">
        <title>Genome sequencing of bacteria with rrn-lacking chromosome and rrn-plasmid.</title>
        <authorList>
            <person name="Anda M."/>
            <person name="Iwasaki W."/>
        </authorList>
    </citation>
    <scope>NUCLEOTIDE SEQUENCE [LARGE SCALE GENOMIC DNA]</scope>
    <source>
        <strain evidence="9 10">NBRC 15940</strain>
    </source>
</reference>
<dbReference type="Proteomes" id="UP001310022">
    <property type="component" value="Unassembled WGS sequence"/>
</dbReference>
<evidence type="ECO:0000256" key="4">
    <source>
        <dbReference type="ARBA" id="ARBA00023136"/>
    </source>
</evidence>
<dbReference type="AlphaFoldDB" id="A0AAN4W215"/>
<dbReference type="RefSeq" id="WP_338239316.1">
    <property type="nucleotide sequence ID" value="NZ_BQKE01000004.1"/>
</dbReference>
<comment type="caution">
    <text evidence="9">The sequence shown here is derived from an EMBL/GenBank/DDBJ whole genome shotgun (WGS) entry which is preliminary data.</text>
</comment>
<dbReference type="InterPro" id="IPR011990">
    <property type="entry name" value="TPR-like_helical_dom_sf"/>
</dbReference>
<feature type="domain" description="RagB/SusD" evidence="7">
    <location>
        <begin position="371"/>
        <end position="595"/>
    </location>
</feature>
<accession>A0AAN4W215</accession>
<feature type="chain" id="PRO_5042955815" evidence="6">
    <location>
        <begin position="20"/>
        <end position="597"/>
    </location>
</feature>
<dbReference type="EMBL" id="BQKE01000004">
    <property type="protein sequence ID" value="GJM64236.1"/>
    <property type="molecule type" value="Genomic_DNA"/>
</dbReference>